<keyword evidence="3 4" id="KW-0472">Membrane</keyword>
<dbReference type="PROSITE" id="PS50850">
    <property type="entry name" value="MFS"/>
    <property type="match status" value="1"/>
</dbReference>
<dbReference type="InterPro" id="IPR036259">
    <property type="entry name" value="MFS_trans_sf"/>
</dbReference>
<dbReference type="CDD" id="cd17370">
    <property type="entry name" value="MFS_MJ1317_like"/>
    <property type="match status" value="1"/>
</dbReference>
<dbReference type="GO" id="GO:0022857">
    <property type="term" value="F:transmembrane transporter activity"/>
    <property type="evidence" value="ECO:0007669"/>
    <property type="project" value="InterPro"/>
</dbReference>
<name>A0A4R1BAS6_9BACT</name>
<feature type="domain" description="Major facilitator superfamily (MFS) profile" evidence="5">
    <location>
        <begin position="7"/>
        <end position="387"/>
    </location>
</feature>
<evidence type="ECO:0000256" key="4">
    <source>
        <dbReference type="SAM" id="Phobius"/>
    </source>
</evidence>
<keyword evidence="2 4" id="KW-1133">Transmembrane helix</keyword>
<evidence type="ECO:0000259" key="5">
    <source>
        <dbReference type="PROSITE" id="PS50850"/>
    </source>
</evidence>
<evidence type="ECO:0000313" key="7">
    <source>
        <dbReference type="Proteomes" id="UP000295334"/>
    </source>
</evidence>
<feature type="transmembrane region" description="Helical" evidence="4">
    <location>
        <begin position="363"/>
        <end position="383"/>
    </location>
</feature>
<feature type="transmembrane region" description="Helical" evidence="4">
    <location>
        <begin position="247"/>
        <end position="268"/>
    </location>
</feature>
<dbReference type="InterPro" id="IPR020846">
    <property type="entry name" value="MFS_dom"/>
</dbReference>
<feature type="transmembrane region" description="Helical" evidence="4">
    <location>
        <begin position="300"/>
        <end position="323"/>
    </location>
</feature>
<reference evidence="6 7" key="1">
    <citation type="submission" date="2019-03" db="EMBL/GenBank/DDBJ databases">
        <authorList>
            <person name="Kim M.K.M."/>
        </authorList>
    </citation>
    <scope>NUCLEOTIDE SEQUENCE [LARGE SCALE GENOMIC DNA]</scope>
    <source>
        <strain evidence="6 7">17J68-12</strain>
    </source>
</reference>
<feature type="transmembrane region" description="Helical" evidence="4">
    <location>
        <begin position="275"/>
        <end position="294"/>
    </location>
</feature>
<feature type="transmembrane region" description="Helical" evidence="4">
    <location>
        <begin position="215"/>
        <end position="235"/>
    </location>
</feature>
<feature type="transmembrane region" description="Helical" evidence="4">
    <location>
        <begin position="78"/>
        <end position="100"/>
    </location>
</feature>
<feature type="transmembrane region" description="Helical" evidence="4">
    <location>
        <begin position="335"/>
        <end position="357"/>
    </location>
</feature>
<organism evidence="6 7">
    <name type="scientific">Flaviaesturariibacter flavus</name>
    <dbReference type="NCBI Taxonomy" id="2502780"/>
    <lineage>
        <taxon>Bacteria</taxon>
        <taxon>Pseudomonadati</taxon>
        <taxon>Bacteroidota</taxon>
        <taxon>Chitinophagia</taxon>
        <taxon>Chitinophagales</taxon>
        <taxon>Chitinophagaceae</taxon>
        <taxon>Flaviaestuariibacter</taxon>
    </lineage>
</organism>
<dbReference type="OrthoDB" id="9803985at2"/>
<accession>A0A4R1BAS6</accession>
<gene>
    <name evidence="6" type="ORF">EPD60_08555</name>
</gene>
<protein>
    <submittedName>
        <fullName evidence="6">MFS transporter</fullName>
    </submittedName>
</protein>
<evidence type="ECO:0000256" key="2">
    <source>
        <dbReference type="ARBA" id="ARBA00022989"/>
    </source>
</evidence>
<proteinExistence type="predicted"/>
<dbReference type="Pfam" id="PF07690">
    <property type="entry name" value="MFS_1"/>
    <property type="match status" value="1"/>
</dbReference>
<keyword evidence="7" id="KW-1185">Reference proteome</keyword>
<dbReference type="SUPFAM" id="SSF103473">
    <property type="entry name" value="MFS general substrate transporter"/>
    <property type="match status" value="1"/>
</dbReference>
<dbReference type="AlphaFoldDB" id="A0A4R1BAS6"/>
<feature type="transmembrane region" description="Helical" evidence="4">
    <location>
        <begin position="38"/>
        <end position="57"/>
    </location>
</feature>
<dbReference type="Gene3D" id="1.20.1250.20">
    <property type="entry name" value="MFS general substrate transporter like domains"/>
    <property type="match status" value="2"/>
</dbReference>
<comment type="caution">
    <text evidence="6">The sequence shown here is derived from an EMBL/GenBank/DDBJ whole genome shotgun (WGS) entry which is preliminary data.</text>
</comment>
<dbReference type="PANTHER" id="PTHR23518:SF2">
    <property type="entry name" value="MAJOR FACILITATOR SUPERFAMILY TRANSPORTER"/>
    <property type="match status" value="1"/>
</dbReference>
<dbReference type="PANTHER" id="PTHR23518">
    <property type="entry name" value="C-METHYLTRANSFERASE"/>
    <property type="match status" value="1"/>
</dbReference>
<sequence length="389" mass="42485">MKIINRTVVILSLVSLFADVASEMLYPVIPIYLKQIGFSVFLIGVLEGIAGFTAGLTKGYFGKWSDELGRRIPFIKSGYFLSALSKPMMGWLALPLWVFFVRTLDRLGKGLRTAARDALLAQNATPATKARVFGFHRSMDTLGAAIGPCIALWLLLRHPGDFKLLFWIAFIPGLLSVALIFLLKEVRAPRATLGRGNFFSYFRYWRIAQPEFRRVALALLFFTLFNSSDIFLLLKARAATGSDSTTVAAYIFYNVVFAGASYPLGALADRLGKRFVLAGGLLLFAIVYTLFAFAQHSVPVIFLGFFLYGLFAAATEGVVKAWLASLAPTDTATALGFYSSCESCCALVASLLAGALWSSYGPAVAFGSSVISALCVMVYLLIIKEKPIR</sequence>
<dbReference type="InterPro" id="IPR011701">
    <property type="entry name" value="MFS"/>
</dbReference>
<dbReference type="EMBL" id="SJZI01000042">
    <property type="protein sequence ID" value="TCJ14054.1"/>
    <property type="molecule type" value="Genomic_DNA"/>
</dbReference>
<evidence type="ECO:0000313" key="6">
    <source>
        <dbReference type="EMBL" id="TCJ14054.1"/>
    </source>
</evidence>
<dbReference type="RefSeq" id="WP_131448799.1">
    <property type="nucleotide sequence ID" value="NZ_SJZI01000042.1"/>
</dbReference>
<evidence type="ECO:0000256" key="3">
    <source>
        <dbReference type="ARBA" id="ARBA00023136"/>
    </source>
</evidence>
<evidence type="ECO:0000256" key="1">
    <source>
        <dbReference type="ARBA" id="ARBA00022692"/>
    </source>
</evidence>
<feature type="transmembrane region" description="Helical" evidence="4">
    <location>
        <begin position="164"/>
        <end position="183"/>
    </location>
</feature>
<keyword evidence="1 4" id="KW-0812">Transmembrane</keyword>
<dbReference type="Proteomes" id="UP000295334">
    <property type="component" value="Unassembled WGS sequence"/>
</dbReference>